<keyword evidence="3" id="KW-1185">Reference proteome</keyword>
<accession>A0A850T2N0</accession>
<dbReference type="Pfam" id="PF08011">
    <property type="entry name" value="PDDEXK_9"/>
    <property type="match status" value="1"/>
</dbReference>
<dbReference type="InterPro" id="IPR027417">
    <property type="entry name" value="P-loop_NTPase"/>
</dbReference>
<evidence type="ECO:0000313" key="2">
    <source>
        <dbReference type="EMBL" id="NWH05983.1"/>
    </source>
</evidence>
<dbReference type="InterPro" id="IPR012547">
    <property type="entry name" value="PDDEXK_9"/>
</dbReference>
<reference evidence="2 3" key="1">
    <citation type="submission" date="2020-06" db="EMBL/GenBank/DDBJ databases">
        <title>High-quality draft genome of sulfate reducer Desulfobacter latus type strain AcrS2 isolated from marine sediment.</title>
        <authorList>
            <person name="Hoppe M."/>
            <person name="Larsen C.K."/>
            <person name="Marshall I.P.G."/>
            <person name="Schramm A."/>
            <person name="Marietou A.G."/>
        </authorList>
    </citation>
    <scope>NUCLEOTIDE SEQUENCE [LARGE SCALE GENOMIC DNA]</scope>
    <source>
        <strain evidence="2 3">AcRS2</strain>
    </source>
</reference>
<dbReference type="AlphaFoldDB" id="A0A850T2N0"/>
<dbReference type="InterPro" id="IPR018631">
    <property type="entry name" value="AAA-ATPase-like_dom"/>
</dbReference>
<organism evidence="2 3">
    <name type="scientific">Desulfobacter latus</name>
    <dbReference type="NCBI Taxonomy" id="2292"/>
    <lineage>
        <taxon>Bacteria</taxon>
        <taxon>Pseudomonadati</taxon>
        <taxon>Thermodesulfobacteriota</taxon>
        <taxon>Desulfobacteria</taxon>
        <taxon>Desulfobacterales</taxon>
        <taxon>Desulfobacteraceae</taxon>
        <taxon>Desulfobacter</taxon>
    </lineage>
</organism>
<feature type="domain" description="AAA-ATPase-like" evidence="1">
    <location>
        <begin position="6"/>
        <end position="202"/>
    </location>
</feature>
<sequence>MIKKLPIGIDDFQEIISGNYCYVDKTDLIHNLVDQGKYYFLSRPRRFGKSLLMDTIAQAFIGKKELFKGLYLESNWDWDEKYPVIRIDFAGGVLTSRRQLDTTIIEMLNNDAESRGLALKNTEIHLAFSELITSIRRQVGQRPVVLVDEYDKPILDNITEQETAAKIREGLRHFYSVLKAKGGDLKFVMLTGVSKFSKVSLFSGLNNLEDITLDPAFGTLCGYTQNDLETVFSEYIRGLDKDKIREWYNGYNFLAEPVYNPFDVLLYLKKREFKPYWFETGTPSFLPRLLRERAIPAHALEGIRISDTFMGSFDVDAIEPQPLLFQTGYLTIKAAKAYPGGIYYKLGFPNHEVRYAFNNALLKDLGRAENEQDKNKLDLFDALEANSLDSLKDIFHAFFASIPHDWYRKNEMAGYEGYYCSVVYCYFTPLGLDVRAEESTSHGRMDMRVRFQDRVYLIEFKVNELAARPAGALAQIKENKYHEKYAEKEIWLIGVEFSKSDRNITRFEWEKAVF</sequence>
<dbReference type="RefSeq" id="WP_178367438.1">
    <property type="nucleotide sequence ID" value="NZ_JACADJ010000054.1"/>
</dbReference>
<dbReference type="PANTHER" id="PTHR34825:SF1">
    <property type="entry name" value="AAA-ATPASE-LIKE DOMAIN-CONTAINING PROTEIN"/>
    <property type="match status" value="1"/>
</dbReference>
<protein>
    <submittedName>
        <fullName evidence="2">AAA family ATPase</fullName>
    </submittedName>
</protein>
<dbReference type="Pfam" id="PF09820">
    <property type="entry name" value="AAA-ATPase_like"/>
    <property type="match status" value="1"/>
</dbReference>
<dbReference type="Proteomes" id="UP000553343">
    <property type="component" value="Unassembled WGS sequence"/>
</dbReference>
<dbReference type="Gene3D" id="3.40.50.300">
    <property type="entry name" value="P-loop containing nucleotide triphosphate hydrolases"/>
    <property type="match status" value="1"/>
</dbReference>
<evidence type="ECO:0000313" key="3">
    <source>
        <dbReference type="Proteomes" id="UP000553343"/>
    </source>
</evidence>
<comment type="caution">
    <text evidence="2">The sequence shown here is derived from an EMBL/GenBank/DDBJ whole genome shotgun (WGS) entry which is preliminary data.</text>
</comment>
<name>A0A850T2N0_9BACT</name>
<dbReference type="EMBL" id="JACADJ010000054">
    <property type="protein sequence ID" value="NWH05983.1"/>
    <property type="molecule type" value="Genomic_DNA"/>
</dbReference>
<dbReference type="PANTHER" id="PTHR34825">
    <property type="entry name" value="CONSERVED PROTEIN, WITH A WEAK D-GALACTARATE DEHYDRATASE/ALTRONATE HYDROLASE DOMAIN"/>
    <property type="match status" value="1"/>
</dbReference>
<evidence type="ECO:0000259" key="1">
    <source>
        <dbReference type="Pfam" id="PF09820"/>
    </source>
</evidence>
<gene>
    <name evidence="2" type="ORF">HXW94_13460</name>
</gene>
<proteinExistence type="predicted"/>